<keyword evidence="8" id="KW-1133">Transmembrane helix</keyword>
<evidence type="ECO:0000259" key="15">
    <source>
        <dbReference type="Pfam" id="PF24517"/>
    </source>
</evidence>
<dbReference type="InterPro" id="IPR039155">
    <property type="entry name" value="MLEC"/>
</dbReference>
<reference evidence="16 17" key="1">
    <citation type="submission" date="2019-05" db="EMBL/GenBank/DDBJ databases">
        <authorList>
            <person name="Qu J.-H."/>
        </authorList>
    </citation>
    <scope>NUCLEOTIDE SEQUENCE [LARGE SCALE GENOMIC DNA]</scope>
    <source>
        <strain evidence="16 17">NS28</strain>
    </source>
</reference>
<evidence type="ECO:0000259" key="14">
    <source>
        <dbReference type="Pfam" id="PF18962"/>
    </source>
</evidence>
<keyword evidence="5" id="KW-0812">Transmembrane</keyword>
<name>A0A5M8QVA7_9BACT</name>
<evidence type="ECO:0000313" key="16">
    <source>
        <dbReference type="EMBL" id="KAA6438990.1"/>
    </source>
</evidence>
<dbReference type="GO" id="GO:0030246">
    <property type="term" value="F:carbohydrate binding"/>
    <property type="evidence" value="ECO:0007669"/>
    <property type="project" value="InterPro"/>
</dbReference>
<gene>
    <name evidence="16" type="ORF">FEM33_11920</name>
</gene>
<proteinExistence type="inferred from homology"/>
<dbReference type="InterPro" id="IPR008979">
    <property type="entry name" value="Galactose-bd-like_sf"/>
</dbReference>
<evidence type="ECO:0000256" key="5">
    <source>
        <dbReference type="ARBA" id="ARBA00022692"/>
    </source>
</evidence>
<keyword evidence="9" id="KW-0472">Membrane</keyword>
<evidence type="ECO:0000256" key="8">
    <source>
        <dbReference type="ARBA" id="ARBA00022989"/>
    </source>
</evidence>
<feature type="domain" description="Secretion system C-terminal sorting" evidence="14">
    <location>
        <begin position="1200"/>
        <end position="1277"/>
    </location>
</feature>
<dbReference type="AlphaFoldDB" id="A0A5M8QVA7"/>
<dbReference type="PANTHER" id="PTHR13460:SF0">
    <property type="entry name" value="MALECTIN"/>
    <property type="match status" value="1"/>
</dbReference>
<feature type="domain" description="Carbohydrate-binding module family 96" evidence="15">
    <location>
        <begin position="1008"/>
        <end position="1172"/>
    </location>
</feature>
<dbReference type="GO" id="GO:0016020">
    <property type="term" value="C:membrane"/>
    <property type="evidence" value="ECO:0007669"/>
    <property type="project" value="TreeGrafter"/>
</dbReference>
<keyword evidence="10" id="KW-0325">Glycoprotein</keyword>
<evidence type="ECO:0000259" key="13">
    <source>
        <dbReference type="Pfam" id="PF11721"/>
    </source>
</evidence>
<dbReference type="RefSeq" id="WP_139012248.1">
    <property type="nucleotide sequence ID" value="NZ_VBSN01000038.1"/>
</dbReference>
<evidence type="ECO:0000256" key="7">
    <source>
        <dbReference type="ARBA" id="ARBA00022824"/>
    </source>
</evidence>
<keyword evidence="6 12" id="KW-0732">Signal</keyword>
<dbReference type="Proteomes" id="UP000323994">
    <property type="component" value="Unassembled WGS sequence"/>
</dbReference>
<dbReference type="Pfam" id="PF11721">
    <property type="entry name" value="Malectin"/>
    <property type="match status" value="1"/>
</dbReference>
<sequence>MNKIVLFLAFSLISVQALLAQESGLVKDINVTRSDSGFVIHESIAADNMIYMIADNGPVKKGLWKSDGSANGTVLVKEFPGAEFVGSLSAFDGTVYFVVRPVASFYELNLYKSDGTSKGTILFQNLTTMPYANLNGTLYFFSTTGLRKTDGTAFGTVLLKKFTLNNEVLKEAVDVNGTVFFITIENGIYHKLYKSNGTENGTVELKDNLTGAIKVYSSLVAIGSDVYFSVSNAQGTGLYKVSNTAGVTLVKAFSSGVLSLTRIGSSLYFTASNGTTGNELWKTDGTTTGTVLVKDINPGAASSEPSMLTAIAGQLYFVANDGVNGPELWKSNATATELVKDIRPGSAGSDIRELIAVGSKAAFVANDGSGEKLWQSNGNVYGTKLLAELTASRLLNVQGTLYFNGNTGRGPELFNSTIVTGGTHAVTELARPGSMPLGFTQVNGVSYFTADDGIHGRELWKTDGSAAGTMLVSDIVSGANSSYPEQITNVNGTAYFVTGKGSQVHSLWKSNGTQTTTIKVKDFTKADTLQGLINVNGTLFFGIVNGSGSMQLWKSNGSTAGTQLVRTFAQTPTFFPVTMNGLVFFGAYDGINSVDLWKSNGTAAGTVLVKDLAVSRSRNNVEGLYTSITVAGNLVYYIVTDTEGFARRNRLVKSDGTAAGTTFITKVNSSFSKLTTVNNLVFYLAFHGGDDYDGEALWRTDGTEQGTFSVAGFQFYDYDRISTIFTHNMLAVNGNFYCVPKRQEQLWKSDGTVKGTQQISKIGSGEYGASIQLTASVGNTLYFSAFDETHRLKLWKTQGTAGSTSLAYDLNPKGSTLFYEIAALNNQLLISADNGRYGAELFKIKTNTENSMLINAGGATFTASGGRKFSADQHYEGIDRTSSVAGGDILHTDDDELYRSGRCSPSFSYNIPVPNGKVNVILHFAEIWYGVPGKGAGGAGKRQFNVTMEGSRKLTNFDIFAAAGGAMRAIQKSVPVTVTDGMLSIDFTSGAADMPRVSAIEIVQTSLALKPVADAYVRNGTYKNRRFGYAASLEIKNNNDADDLSTRRSSYLRFQLPKAAITSAILRVYGHNHENSNEVSVHAYGVDENRWGEELISNNNAPEPFTPSLGYAVVNEVYKYYEIDVSGYVKARQQAGETMVSLFLEDPDKRNTQVVFNSKENSDNLPQLIVQTPPENSNVARWNQEAIALETAQDAQESAVYPNPVKGRFTISVSSRHSEDISLYLLNSTGQSDPVITLQKARAGQKAEADISGLAINPGIYLLKIHSAAATEVLKLLVTE</sequence>
<dbReference type="EMBL" id="VBSN01000038">
    <property type="protein sequence ID" value="KAA6438990.1"/>
    <property type="molecule type" value="Genomic_DNA"/>
</dbReference>
<keyword evidence="11" id="KW-0119">Carbohydrate metabolism</keyword>
<dbReference type="GO" id="GO:0005576">
    <property type="term" value="C:extracellular region"/>
    <property type="evidence" value="ECO:0007669"/>
    <property type="project" value="UniProtKB-SubCell"/>
</dbReference>
<keyword evidence="7" id="KW-0256">Endoplasmic reticulum</keyword>
<evidence type="ECO:0000256" key="2">
    <source>
        <dbReference type="ARBA" id="ARBA00004613"/>
    </source>
</evidence>
<dbReference type="Pfam" id="PF24517">
    <property type="entry name" value="CBM96"/>
    <property type="match status" value="1"/>
</dbReference>
<evidence type="ECO:0000256" key="10">
    <source>
        <dbReference type="ARBA" id="ARBA00023180"/>
    </source>
</evidence>
<feature type="domain" description="Malectin" evidence="13">
    <location>
        <begin position="852"/>
        <end position="1000"/>
    </location>
</feature>
<comment type="caution">
    <text evidence="16">The sequence shown here is derived from an EMBL/GenBank/DDBJ whole genome shotgun (WGS) entry which is preliminary data.</text>
</comment>
<dbReference type="NCBIfam" id="NF033679">
    <property type="entry name" value="DNRLRE_dom"/>
    <property type="match status" value="1"/>
</dbReference>
<dbReference type="SUPFAM" id="SSF49785">
    <property type="entry name" value="Galactose-binding domain-like"/>
    <property type="match status" value="1"/>
</dbReference>
<dbReference type="InterPro" id="IPR030916">
    <property type="entry name" value="ELWxxDGT_rpt"/>
</dbReference>
<dbReference type="Gene3D" id="2.60.120.430">
    <property type="entry name" value="Galactose-binding lectin"/>
    <property type="match status" value="1"/>
</dbReference>
<feature type="chain" id="PRO_5024425572" evidence="12">
    <location>
        <begin position="21"/>
        <end position="1280"/>
    </location>
</feature>
<dbReference type="NCBIfam" id="TIGR04534">
    <property type="entry name" value="ELWxxDGT_rpt"/>
    <property type="match status" value="2"/>
</dbReference>
<protein>
    <submittedName>
        <fullName evidence="16">DNRLRE domain-containing protein</fullName>
    </submittedName>
</protein>
<feature type="signal peptide" evidence="12">
    <location>
        <begin position="1"/>
        <end position="20"/>
    </location>
</feature>
<comment type="subcellular location">
    <subcellularLocation>
        <location evidence="1">Endoplasmic reticulum membrane</location>
        <topology evidence="1">Single-pass type I membrane protein</topology>
    </subcellularLocation>
    <subcellularLocation>
        <location evidence="2">Secreted</location>
    </subcellularLocation>
</comment>
<evidence type="ECO:0000256" key="3">
    <source>
        <dbReference type="ARBA" id="ARBA00009141"/>
    </source>
</evidence>
<evidence type="ECO:0000256" key="9">
    <source>
        <dbReference type="ARBA" id="ARBA00023136"/>
    </source>
</evidence>
<evidence type="ECO:0000256" key="11">
    <source>
        <dbReference type="ARBA" id="ARBA00023277"/>
    </source>
</evidence>
<evidence type="ECO:0000256" key="1">
    <source>
        <dbReference type="ARBA" id="ARBA00004115"/>
    </source>
</evidence>
<dbReference type="InterPro" id="IPR021720">
    <property type="entry name" value="Malectin_dom"/>
</dbReference>
<organism evidence="16 17">
    <name type="scientific">Dyadobacter flavalbus</name>
    <dbReference type="NCBI Taxonomy" id="2579942"/>
    <lineage>
        <taxon>Bacteria</taxon>
        <taxon>Pseudomonadati</taxon>
        <taxon>Bacteroidota</taxon>
        <taxon>Cytophagia</taxon>
        <taxon>Cytophagales</taxon>
        <taxon>Spirosomataceae</taxon>
        <taxon>Dyadobacter</taxon>
    </lineage>
</organism>
<dbReference type="PANTHER" id="PTHR13460">
    <property type="match status" value="1"/>
</dbReference>
<dbReference type="NCBIfam" id="TIGR04183">
    <property type="entry name" value="Por_Secre_tail"/>
    <property type="match status" value="1"/>
</dbReference>
<evidence type="ECO:0000256" key="4">
    <source>
        <dbReference type="ARBA" id="ARBA00022525"/>
    </source>
</evidence>
<evidence type="ECO:0000256" key="6">
    <source>
        <dbReference type="ARBA" id="ARBA00022729"/>
    </source>
</evidence>
<evidence type="ECO:0000313" key="17">
    <source>
        <dbReference type="Proteomes" id="UP000323994"/>
    </source>
</evidence>
<keyword evidence="17" id="KW-1185">Reference proteome</keyword>
<accession>A0A5M8QVA7</accession>
<dbReference type="Pfam" id="PF18962">
    <property type="entry name" value="Por_Secre_tail"/>
    <property type="match status" value="1"/>
</dbReference>
<comment type="similarity">
    <text evidence="3">Belongs to the malectin family.</text>
</comment>
<dbReference type="InterPro" id="IPR026444">
    <property type="entry name" value="Secre_tail"/>
</dbReference>
<dbReference type="OrthoDB" id="901502at2"/>
<dbReference type="InterPro" id="IPR055372">
    <property type="entry name" value="CBM96"/>
</dbReference>
<evidence type="ECO:0000256" key="12">
    <source>
        <dbReference type="SAM" id="SignalP"/>
    </source>
</evidence>
<keyword evidence="4" id="KW-0964">Secreted</keyword>